<accession>A0A010Z6J6</accession>
<dbReference type="InterPro" id="IPR000845">
    <property type="entry name" value="Nucleoside_phosphorylase_d"/>
</dbReference>
<dbReference type="AlphaFoldDB" id="A0A010Z6J6"/>
<comment type="caution">
    <text evidence="2">The sequence shown here is derived from an EMBL/GenBank/DDBJ whole genome shotgun (WGS) entry which is preliminary data.</text>
</comment>
<keyword evidence="3" id="KW-1185">Reference proteome</keyword>
<dbReference type="EMBL" id="JFBT01000001">
    <property type="protein sequence ID" value="EXG82928.1"/>
    <property type="molecule type" value="Genomic_DNA"/>
</dbReference>
<dbReference type="HOGENOM" id="CLU_060897_1_0_11"/>
<dbReference type="GO" id="GO:0008930">
    <property type="term" value="F:methylthioadenosine nucleosidase activity"/>
    <property type="evidence" value="ECO:0007669"/>
    <property type="project" value="TreeGrafter"/>
</dbReference>
<gene>
    <name evidence="2" type="ORF">CryarDRAFT_4132</name>
</gene>
<dbReference type="GO" id="GO:0019284">
    <property type="term" value="P:L-methionine salvage from S-adenosylmethionine"/>
    <property type="evidence" value="ECO:0007669"/>
    <property type="project" value="TreeGrafter"/>
</dbReference>
<protein>
    <submittedName>
        <fullName evidence="2">Nucleoside phosphorylase</fullName>
    </submittedName>
</protein>
<dbReference type="PANTHER" id="PTHR46832:SF1">
    <property type="entry name" value="5'-METHYLTHIOADENOSINE_S-ADENOSYLHOMOCYSTEINE NUCLEOSIDASE"/>
    <property type="match status" value="1"/>
</dbReference>
<dbReference type="GO" id="GO:0008782">
    <property type="term" value="F:adenosylhomocysteine nucleosidase activity"/>
    <property type="evidence" value="ECO:0007669"/>
    <property type="project" value="TreeGrafter"/>
</dbReference>
<dbReference type="Gene3D" id="3.40.50.1580">
    <property type="entry name" value="Nucleoside phosphorylase domain"/>
    <property type="match status" value="1"/>
</dbReference>
<reference evidence="2 3" key="1">
    <citation type="submission" date="2013-07" db="EMBL/GenBank/DDBJ databases">
        <authorList>
            <consortium name="DOE Joint Genome Institute"/>
            <person name="Eisen J."/>
            <person name="Huntemann M."/>
            <person name="Han J."/>
            <person name="Chen A."/>
            <person name="Kyrpides N."/>
            <person name="Mavromatis K."/>
            <person name="Markowitz V."/>
            <person name="Palaniappan K."/>
            <person name="Ivanova N."/>
            <person name="Schaumberg A."/>
            <person name="Pati A."/>
            <person name="Liolios K."/>
            <person name="Nordberg H.P."/>
            <person name="Cantor M.N."/>
            <person name="Hua S.X."/>
            <person name="Woyke T."/>
        </authorList>
    </citation>
    <scope>NUCLEOTIDE SEQUENCE [LARGE SCALE GENOMIC DNA]</scope>
    <source>
        <strain evidence="2 3">DSM 44712</strain>
    </source>
</reference>
<sequence length="274" mass="28961">MSTSPVVILTALDVEYEAVRAHLIGPRSYRSVTDTEFEVGRTAGGHQVVLALAGRGNQAVAVIGERAINAFHPAAILFSGIAGGIQPQLSLGDVVVATHVYPYHGATSAGSGLQARPHTLQIQHGADQVAHRVARAGTWANPKLSGRPTVRFGPIAAGEVVHYASESDQMRWIRQHYNDAVAVETEGAGIAQAAHLTRSLPVVVIRGISDLADDTKQATDRAGWQAVAAANAAAFTLTLADELARRRTDRSAISEERSMNLSNKNIAKNSTVGI</sequence>
<dbReference type="InterPro" id="IPR035994">
    <property type="entry name" value="Nucleoside_phosphorylase_sf"/>
</dbReference>
<name>A0A010Z6J6_9ACTN</name>
<proteinExistence type="predicted"/>
<dbReference type="GO" id="GO:0009116">
    <property type="term" value="P:nucleoside metabolic process"/>
    <property type="evidence" value="ECO:0007669"/>
    <property type="project" value="InterPro"/>
</dbReference>
<dbReference type="Proteomes" id="UP000021053">
    <property type="component" value="Unassembled WGS sequence"/>
</dbReference>
<dbReference type="Pfam" id="PF01048">
    <property type="entry name" value="PNP_UDP_1"/>
    <property type="match status" value="1"/>
</dbReference>
<dbReference type="PATRIC" id="fig|927661.3.peg.4105"/>
<dbReference type="GO" id="GO:0005829">
    <property type="term" value="C:cytosol"/>
    <property type="evidence" value="ECO:0007669"/>
    <property type="project" value="TreeGrafter"/>
</dbReference>
<feature type="domain" description="Nucleoside phosphorylase" evidence="1">
    <location>
        <begin position="5"/>
        <end position="238"/>
    </location>
</feature>
<organism evidence="2 3">
    <name type="scientific">Cryptosporangium arvum DSM 44712</name>
    <dbReference type="NCBI Taxonomy" id="927661"/>
    <lineage>
        <taxon>Bacteria</taxon>
        <taxon>Bacillati</taxon>
        <taxon>Actinomycetota</taxon>
        <taxon>Actinomycetes</taxon>
        <taxon>Cryptosporangiales</taxon>
        <taxon>Cryptosporangiaceae</taxon>
        <taxon>Cryptosporangium</taxon>
    </lineage>
</organism>
<dbReference type="CDD" id="cd09008">
    <property type="entry name" value="MTAN"/>
    <property type="match status" value="1"/>
</dbReference>
<dbReference type="SUPFAM" id="SSF53167">
    <property type="entry name" value="Purine and uridine phosphorylases"/>
    <property type="match status" value="1"/>
</dbReference>
<evidence type="ECO:0000313" key="3">
    <source>
        <dbReference type="Proteomes" id="UP000021053"/>
    </source>
</evidence>
<dbReference type="PANTHER" id="PTHR46832">
    <property type="entry name" value="5'-METHYLTHIOADENOSINE/S-ADENOSYLHOMOCYSTEINE NUCLEOSIDASE"/>
    <property type="match status" value="1"/>
</dbReference>
<evidence type="ECO:0000313" key="2">
    <source>
        <dbReference type="EMBL" id="EXG82928.1"/>
    </source>
</evidence>
<evidence type="ECO:0000259" key="1">
    <source>
        <dbReference type="Pfam" id="PF01048"/>
    </source>
</evidence>